<dbReference type="GO" id="GO:0003824">
    <property type="term" value="F:catalytic activity"/>
    <property type="evidence" value="ECO:0007669"/>
    <property type="project" value="InterPro"/>
</dbReference>
<dbReference type="RefSeq" id="WP_180893071.1">
    <property type="nucleotide sequence ID" value="NZ_JACCKD010000004.1"/>
</dbReference>
<evidence type="ECO:0000313" key="1">
    <source>
        <dbReference type="EMBL" id="MBA0126230.1"/>
    </source>
</evidence>
<dbReference type="EMBL" id="JACCKD010000004">
    <property type="protein sequence ID" value="MBA0126230.1"/>
    <property type="molecule type" value="Genomic_DNA"/>
</dbReference>
<accession>A0A838AAH0</accession>
<sequence length="116" mass="11666">MAQVSDNDLDPEDAKLVTLARSARARVQAAEGAAVRDTDGRTYAAAEVSLPSFTATAAQVAVATAISSGAEGLEAAAVVTAADELAEASTRVVRDLSGDAPILVAEPSGEVREVLG</sequence>
<keyword evidence="2" id="KW-1185">Reference proteome</keyword>
<dbReference type="InterPro" id="IPR016193">
    <property type="entry name" value="Cytidine_deaminase-like"/>
</dbReference>
<dbReference type="AlphaFoldDB" id="A0A838AAH0"/>
<reference evidence="1 2" key="1">
    <citation type="submission" date="2020-07" db="EMBL/GenBank/DDBJ databases">
        <title>Genome of Haloechinothrix sp.</title>
        <authorList>
            <person name="Tang S.-K."/>
            <person name="Yang L."/>
            <person name="Zhu W.-Y."/>
        </authorList>
    </citation>
    <scope>NUCLEOTIDE SEQUENCE [LARGE SCALE GENOMIC DNA]</scope>
    <source>
        <strain evidence="1 2">YIM 98757</strain>
    </source>
</reference>
<gene>
    <name evidence="1" type="ORF">H0B56_11830</name>
</gene>
<name>A0A838AAH0_9PSEU</name>
<proteinExistence type="predicted"/>
<dbReference type="Proteomes" id="UP000582974">
    <property type="component" value="Unassembled WGS sequence"/>
</dbReference>
<dbReference type="SUPFAM" id="SSF53927">
    <property type="entry name" value="Cytidine deaminase-like"/>
    <property type="match status" value="1"/>
</dbReference>
<evidence type="ECO:0000313" key="2">
    <source>
        <dbReference type="Proteomes" id="UP000582974"/>
    </source>
</evidence>
<protein>
    <submittedName>
        <fullName evidence="1">Cytidine deaminase</fullName>
    </submittedName>
</protein>
<comment type="caution">
    <text evidence="1">The sequence shown here is derived from an EMBL/GenBank/DDBJ whole genome shotgun (WGS) entry which is preliminary data.</text>
</comment>
<organism evidence="1 2">
    <name type="scientific">Haloechinothrix aidingensis</name>
    <dbReference type="NCBI Taxonomy" id="2752311"/>
    <lineage>
        <taxon>Bacteria</taxon>
        <taxon>Bacillati</taxon>
        <taxon>Actinomycetota</taxon>
        <taxon>Actinomycetes</taxon>
        <taxon>Pseudonocardiales</taxon>
        <taxon>Pseudonocardiaceae</taxon>
        <taxon>Haloechinothrix</taxon>
    </lineage>
</organism>
<dbReference type="Gene3D" id="3.40.140.10">
    <property type="entry name" value="Cytidine Deaminase, domain 2"/>
    <property type="match status" value="1"/>
</dbReference>